<evidence type="ECO:0000256" key="4">
    <source>
        <dbReference type="PIRNR" id="PIRNR036492"/>
    </source>
</evidence>
<evidence type="ECO:0000256" key="1">
    <source>
        <dbReference type="ARBA" id="ARBA00009986"/>
    </source>
</evidence>
<comment type="similarity">
    <text evidence="1 4 7">Belongs to the aldehyde dehydrogenase family.</text>
</comment>
<keyword evidence="3" id="KW-0520">NAD</keyword>
<dbReference type="Gene3D" id="3.40.605.10">
    <property type="entry name" value="Aldehyde Dehydrogenase, Chain A, domain 1"/>
    <property type="match status" value="1"/>
</dbReference>
<evidence type="ECO:0000256" key="2">
    <source>
        <dbReference type="ARBA" id="ARBA00023002"/>
    </source>
</evidence>
<dbReference type="PANTHER" id="PTHR43570:SF16">
    <property type="entry name" value="ALDEHYDE DEHYDROGENASE TYPE III, ISOFORM Q"/>
    <property type="match status" value="1"/>
</dbReference>
<dbReference type="SUPFAM" id="SSF53720">
    <property type="entry name" value="ALDH-like"/>
    <property type="match status" value="1"/>
</dbReference>
<name>A0A3Q8X6G8_9BACL</name>
<dbReference type="Proteomes" id="UP000272528">
    <property type="component" value="Chromosome"/>
</dbReference>
<gene>
    <name evidence="9" type="ORF">EJC50_17585</name>
</gene>
<dbReference type="EMBL" id="CP034437">
    <property type="protein sequence ID" value="AZN41279.1"/>
    <property type="molecule type" value="Genomic_DNA"/>
</dbReference>
<evidence type="ECO:0000256" key="5">
    <source>
        <dbReference type="PIRSR" id="PIRSR036492-1"/>
    </source>
</evidence>
<dbReference type="GO" id="GO:0005737">
    <property type="term" value="C:cytoplasm"/>
    <property type="evidence" value="ECO:0007669"/>
    <property type="project" value="TreeGrafter"/>
</dbReference>
<reference evidence="10" key="1">
    <citation type="submission" date="2018-12" db="EMBL/GenBank/DDBJ databases">
        <title>Genome sequence of Peanibacillus sp.</title>
        <authorList>
            <person name="Subramani G."/>
            <person name="Srinivasan S."/>
            <person name="Kim M.K."/>
        </authorList>
    </citation>
    <scope>NUCLEOTIDE SEQUENCE [LARGE SCALE GENOMIC DNA]</scope>
    <source>
        <strain evidence="10">18JY67-1</strain>
    </source>
</reference>
<evidence type="ECO:0000256" key="3">
    <source>
        <dbReference type="ARBA" id="ARBA00023027"/>
    </source>
</evidence>
<dbReference type="PROSITE" id="PS00070">
    <property type="entry name" value="ALDEHYDE_DEHYDR_CYS"/>
    <property type="match status" value="1"/>
</dbReference>
<evidence type="ECO:0000256" key="6">
    <source>
        <dbReference type="PROSITE-ProRule" id="PRU10007"/>
    </source>
</evidence>
<sequence>MPSYSELVASQRMFFQSGATRSYEFRMQQLDKLYVLVADNELLILKALHEDLNKSELEGFFADVGYIKYEISHARKHLRSWMKPQRVKTPLTHFGSSSKIFRDPYGVNLIIAPWNYPFLLTLTPLIGAIAGGNTAIIKPSELAAHSSELLHKLLANAFPPEYIACVEGAADETTALLQERFDHIFYTGSSSIGKIIMSAASQHLTPVTLELGGKNPAIVDESANIPLAARRIAWGKLLNAGQTCIAPDYIYVHRSIEQRFRESLRDEMIQLHSSQPLNNPDYTSIINDRHLNRLQGLLDGPTVYYGGQIDRQKRMLAPTILTDVSWEHAVMQDEIFGPITPILPYDSLGDVISQIKKQEKPLALYLFTENKQVKQQVIREVPFGTGGINDTLFQFMNPHLPFGGVGSSGSGSYHGVHSFQCFTHPKSVLSQTTKFDLPLRYGKSKSALQIIRRLFK</sequence>
<evidence type="ECO:0000256" key="7">
    <source>
        <dbReference type="RuleBase" id="RU003345"/>
    </source>
</evidence>
<evidence type="ECO:0000313" key="10">
    <source>
        <dbReference type="Proteomes" id="UP000272528"/>
    </source>
</evidence>
<dbReference type="AlphaFoldDB" id="A0A3Q8X6G8"/>
<dbReference type="Pfam" id="PF00171">
    <property type="entry name" value="Aldedh"/>
    <property type="match status" value="1"/>
</dbReference>
<dbReference type="InterPro" id="IPR016160">
    <property type="entry name" value="Ald_DH_CS_CYS"/>
</dbReference>
<organism evidence="9 10">
    <name type="scientific">Paenibacillus albus</name>
    <dbReference type="NCBI Taxonomy" id="2495582"/>
    <lineage>
        <taxon>Bacteria</taxon>
        <taxon>Bacillati</taxon>
        <taxon>Bacillota</taxon>
        <taxon>Bacilli</taxon>
        <taxon>Bacillales</taxon>
        <taxon>Paenibacillaceae</taxon>
        <taxon>Paenibacillus</taxon>
    </lineage>
</organism>
<keyword evidence="2 4" id="KW-0560">Oxidoreductase</keyword>
<evidence type="ECO:0000259" key="8">
    <source>
        <dbReference type="Pfam" id="PF00171"/>
    </source>
</evidence>
<dbReference type="PROSITE" id="PS00687">
    <property type="entry name" value="ALDEHYDE_DEHYDR_GLU"/>
    <property type="match status" value="1"/>
</dbReference>
<dbReference type="FunFam" id="3.40.309.10:FF:000003">
    <property type="entry name" value="Aldehyde dehydrogenase"/>
    <property type="match status" value="1"/>
</dbReference>
<keyword evidence="10" id="KW-1185">Reference proteome</keyword>
<dbReference type="InterPro" id="IPR016163">
    <property type="entry name" value="Ald_DH_C"/>
</dbReference>
<feature type="active site" evidence="5">
    <location>
        <position position="244"/>
    </location>
</feature>
<dbReference type="GO" id="GO:0006081">
    <property type="term" value="P:aldehyde metabolic process"/>
    <property type="evidence" value="ECO:0007669"/>
    <property type="project" value="InterPro"/>
</dbReference>
<dbReference type="InterPro" id="IPR015590">
    <property type="entry name" value="Aldehyde_DH_dom"/>
</dbReference>
<feature type="active site" evidence="5 6">
    <location>
        <position position="210"/>
    </location>
</feature>
<dbReference type="FunFam" id="3.40.605.10:FF:000004">
    <property type="entry name" value="Aldehyde dehydrogenase"/>
    <property type="match status" value="1"/>
</dbReference>
<dbReference type="OrthoDB" id="9762913at2"/>
<accession>A0A3Q8X6G8</accession>
<proteinExistence type="inferred from homology"/>
<dbReference type="InterPro" id="IPR029510">
    <property type="entry name" value="Ald_DH_CS_GLU"/>
</dbReference>
<dbReference type="InterPro" id="IPR012394">
    <property type="entry name" value="Aldehyde_DH_NAD(P)"/>
</dbReference>
<dbReference type="InterPro" id="IPR016162">
    <property type="entry name" value="Ald_DH_N"/>
</dbReference>
<dbReference type="KEGG" id="palb:EJC50_17585"/>
<protein>
    <recommendedName>
        <fullName evidence="4">Aldehyde dehydrogenase</fullName>
    </recommendedName>
</protein>
<evidence type="ECO:0000313" key="9">
    <source>
        <dbReference type="EMBL" id="AZN41279.1"/>
    </source>
</evidence>
<feature type="domain" description="Aldehyde dehydrogenase" evidence="8">
    <location>
        <begin position="17"/>
        <end position="428"/>
    </location>
</feature>
<dbReference type="CDD" id="cd07136">
    <property type="entry name" value="ALDH_YwdH-P39616"/>
    <property type="match status" value="1"/>
</dbReference>
<dbReference type="PIRSF" id="PIRSF036492">
    <property type="entry name" value="ALDH"/>
    <property type="match status" value="1"/>
</dbReference>
<dbReference type="InterPro" id="IPR016161">
    <property type="entry name" value="Ald_DH/histidinol_DH"/>
</dbReference>
<dbReference type="GO" id="GO:0004029">
    <property type="term" value="F:aldehyde dehydrogenase (NAD+) activity"/>
    <property type="evidence" value="ECO:0007669"/>
    <property type="project" value="TreeGrafter"/>
</dbReference>
<dbReference type="PANTHER" id="PTHR43570">
    <property type="entry name" value="ALDEHYDE DEHYDROGENASE"/>
    <property type="match status" value="1"/>
</dbReference>
<dbReference type="Gene3D" id="3.40.309.10">
    <property type="entry name" value="Aldehyde Dehydrogenase, Chain A, domain 2"/>
    <property type="match status" value="1"/>
</dbReference>
<dbReference type="RefSeq" id="WP_126016986.1">
    <property type="nucleotide sequence ID" value="NZ_CP034437.1"/>
</dbReference>